<dbReference type="OrthoDB" id="8156917at2"/>
<reference evidence="4 5" key="1">
    <citation type="submission" date="2016-10" db="EMBL/GenBank/DDBJ databases">
        <authorList>
            <person name="de Groot N.N."/>
        </authorList>
    </citation>
    <scope>NUCLEOTIDE SEQUENCE [LARGE SCALE GENOMIC DNA]</scope>
    <source>
        <strain evidence="4 5">DSM 8423</strain>
    </source>
</reference>
<gene>
    <name evidence="4" type="ORF">SAMN04489760_11254</name>
</gene>
<dbReference type="Gene3D" id="3.40.109.30">
    <property type="entry name" value="putative nitroreductase (tm1586), domain 2"/>
    <property type="match status" value="1"/>
</dbReference>
<dbReference type="GO" id="GO:0016491">
    <property type="term" value="F:oxidoreductase activity"/>
    <property type="evidence" value="ECO:0007669"/>
    <property type="project" value="UniProtKB-KW"/>
</dbReference>
<dbReference type="PANTHER" id="PTHR43673">
    <property type="entry name" value="NAD(P)H NITROREDUCTASE YDGI-RELATED"/>
    <property type="match status" value="1"/>
</dbReference>
<dbReference type="InterPro" id="IPR029478">
    <property type="entry name" value="TM1586_NiRdase"/>
</dbReference>
<keyword evidence="5" id="KW-1185">Reference proteome</keyword>
<dbReference type="EMBL" id="FOBS01000012">
    <property type="protein sequence ID" value="SEM37610.1"/>
    <property type="molecule type" value="Genomic_DNA"/>
</dbReference>
<dbReference type="Gene3D" id="3.40.109.10">
    <property type="entry name" value="NADH Oxidase"/>
    <property type="match status" value="1"/>
</dbReference>
<sequence>MTVIEVIKRRKSCRTYSRQTIEPWKLAELRKFLASNNEAPFGSRFRFHLLDFDELEIGELRKLTTYGVIQGARHFVVGAVEKQPKAMEDFGYGMERNILKATSLELGTCILGGTFKRSGFADKIKMRKDEVLPVISPIGYPRDNMSFTDRVFRLVAASDRRKPWDELFYHDNGDALSPEAPELEEYKTPLECVRLAPSASNKQPWRIVWAGDSKIFHFYLKRTPGYEKLIKEIKLQNVDMGIALCHFQLSAKELGLNGSWSVFNLERRKENWEYLASWVGH</sequence>
<evidence type="ECO:0000256" key="2">
    <source>
        <dbReference type="ARBA" id="ARBA00023002"/>
    </source>
</evidence>
<dbReference type="AlphaFoldDB" id="A0A1H7XUZ6"/>
<dbReference type="Proteomes" id="UP000198744">
    <property type="component" value="Unassembled WGS sequence"/>
</dbReference>
<evidence type="ECO:0000256" key="1">
    <source>
        <dbReference type="ARBA" id="ARBA00007118"/>
    </source>
</evidence>
<organism evidence="4 5">
    <name type="scientific">Syntrophus gentianae</name>
    <dbReference type="NCBI Taxonomy" id="43775"/>
    <lineage>
        <taxon>Bacteria</taxon>
        <taxon>Pseudomonadati</taxon>
        <taxon>Thermodesulfobacteriota</taxon>
        <taxon>Syntrophia</taxon>
        <taxon>Syntrophales</taxon>
        <taxon>Syntrophaceae</taxon>
        <taxon>Syntrophus</taxon>
    </lineage>
</organism>
<evidence type="ECO:0000313" key="5">
    <source>
        <dbReference type="Proteomes" id="UP000198744"/>
    </source>
</evidence>
<dbReference type="STRING" id="43775.SAMN04489760_11254"/>
<keyword evidence="2" id="KW-0560">Oxidoreductase</keyword>
<feature type="domain" description="Putative nitroreductase TM1586" evidence="3">
    <location>
        <begin position="3"/>
        <end position="251"/>
    </location>
</feature>
<dbReference type="InterPro" id="IPR000415">
    <property type="entry name" value="Nitroreductase-like"/>
</dbReference>
<proteinExistence type="inferred from homology"/>
<name>A0A1H7XUZ6_9BACT</name>
<dbReference type="Pfam" id="PF14512">
    <property type="entry name" value="TM1586_NiRdase"/>
    <property type="match status" value="1"/>
</dbReference>
<protein>
    <submittedName>
        <fullName evidence="4">Nitroreductase family protein</fullName>
    </submittedName>
</protein>
<dbReference type="RefSeq" id="WP_093883499.1">
    <property type="nucleotide sequence ID" value="NZ_FOBS01000012.1"/>
</dbReference>
<evidence type="ECO:0000259" key="3">
    <source>
        <dbReference type="Pfam" id="PF14512"/>
    </source>
</evidence>
<dbReference type="SUPFAM" id="SSF55469">
    <property type="entry name" value="FMN-dependent nitroreductase-like"/>
    <property type="match status" value="1"/>
</dbReference>
<dbReference type="PANTHER" id="PTHR43673:SF10">
    <property type="entry name" value="NADH DEHYDROGENASE_NAD(P)H NITROREDUCTASE XCC3605-RELATED"/>
    <property type="match status" value="1"/>
</dbReference>
<evidence type="ECO:0000313" key="4">
    <source>
        <dbReference type="EMBL" id="SEM37610.1"/>
    </source>
</evidence>
<accession>A0A1H7XUZ6</accession>
<comment type="similarity">
    <text evidence="1">Belongs to the nitroreductase family.</text>
</comment>